<dbReference type="Pfam" id="PF12796">
    <property type="entry name" value="Ank_2"/>
    <property type="match status" value="2"/>
</dbReference>
<evidence type="ECO:0000313" key="13">
    <source>
        <dbReference type="EMBL" id="GIY04756.1"/>
    </source>
</evidence>
<evidence type="ECO:0000256" key="11">
    <source>
        <dbReference type="ARBA" id="ARBA00023298"/>
    </source>
</evidence>
<keyword evidence="14" id="KW-1185">Reference proteome</keyword>
<evidence type="ECO:0000256" key="2">
    <source>
        <dbReference type="ARBA" id="ARBA00004613"/>
    </source>
</evidence>
<dbReference type="SUPFAM" id="SSF48403">
    <property type="entry name" value="Ankyrin repeat"/>
    <property type="match status" value="1"/>
</dbReference>
<dbReference type="GO" id="GO:0044231">
    <property type="term" value="C:host cell presynaptic membrane"/>
    <property type="evidence" value="ECO:0007669"/>
    <property type="project" value="UniProtKB-KW"/>
</dbReference>
<evidence type="ECO:0000256" key="1">
    <source>
        <dbReference type="ARBA" id="ARBA00004175"/>
    </source>
</evidence>
<proteinExistence type="predicted"/>
<reference evidence="13 14" key="1">
    <citation type="submission" date="2021-06" db="EMBL/GenBank/DDBJ databases">
        <title>Caerostris extrusa draft genome.</title>
        <authorList>
            <person name="Kono N."/>
            <person name="Arakawa K."/>
        </authorList>
    </citation>
    <scope>NUCLEOTIDE SEQUENCE [LARGE SCALE GENOMIC DNA]</scope>
</reference>
<evidence type="ECO:0000256" key="3">
    <source>
        <dbReference type="ARBA" id="ARBA00022483"/>
    </source>
</evidence>
<dbReference type="PANTHER" id="PTHR24173">
    <property type="entry name" value="ANKYRIN REPEAT CONTAINING"/>
    <property type="match status" value="1"/>
</dbReference>
<dbReference type="PANTHER" id="PTHR24173:SF74">
    <property type="entry name" value="ANKYRIN REPEAT DOMAIN-CONTAINING PROTEIN 16"/>
    <property type="match status" value="1"/>
</dbReference>
<protein>
    <recommendedName>
        <fullName evidence="15">Ankyrin repeat protein</fullName>
    </recommendedName>
</protein>
<dbReference type="PROSITE" id="PS50088">
    <property type="entry name" value="ANK_REPEAT"/>
    <property type="match status" value="3"/>
</dbReference>
<evidence type="ECO:0000256" key="8">
    <source>
        <dbReference type="ARBA" id="ARBA00022737"/>
    </source>
</evidence>
<dbReference type="InterPro" id="IPR036770">
    <property type="entry name" value="Ankyrin_rpt-contain_sf"/>
</dbReference>
<evidence type="ECO:0000256" key="10">
    <source>
        <dbReference type="ARBA" id="ARBA00023043"/>
    </source>
</evidence>
<evidence type="ECO:0000256" key="6">
    <source>
        <dbReference type="ARBA" id="ARBA00022656"/>
    </source>
</evidence>
<feature type="repeat" description="ANK" evidence="12">
    <location>
        <begin position="106"/>
        <end position="138"/>
    </location>
</feature>
<dbReference type="SMART" id="SM00248">
    <property type="entry name" value="ANK"/>
    <property type="match status" value="5"/>
</dbReference>
<keyword evidence="5" id="KW-1052">Target cell membrane</keyword>
<keyword evidence="6" id="KW-0800">Toxin</keyword>
<dbReference type="GO" id="GO:0005576">
    <property type="term" value="C:extracellular region"/>
    <property type="evidence" value="ECO:0007669"/>
    <property type="project" value="UniProtKB-SubCell"/>
</dbReference>
<dbReference type="GO" id="GO:0090729">
    <property type="term" value="F:toxin activity"/>
    <property type="evidence" value="ECO:0007669"/>
    <property type="project" value="UniProtKB-KW"/>
</dbReference>
<keyword evidence="8" id="KW-0677">Repeat</keyword>
<dbReference type="GO" id="GO:0006887">
    <property type="term" value="P:exocytosis"/>
    <property type="evidence" value="ECO:0007669"/>
    <property type="project" value="UniProtKB-KW"/>
</dbReference>
<organism evidence="13 14">
    <name type="scientific">Caerostris extrusa</name>
    <name type="common">Bark spider</name>
    <name type="synonym">Caerostris bankana</name>
    <dbReference type="NCBI Taxonomy" id="172846"/>
    <lineage>
        <taxon>Eukaryota</taxon>
        <taxon>Metazoa</taxon>
        <taxon>Ecdysozoa</taxon>
        <taxon>Arthropoda</taxon>
        <taxon>Chelicerata</taxon>
        <taxon>Arachnida</taxon>
        <taxon>Araneae</taxon>
        <taxon>Araneomorphae</taxon>
        <taxon>Entelegynae</taxon>
        <taxon>Araneoidea</taxon>
        <taxon>Araneidae</taxon>
        <taxon>Caerostris</taxon>
    </lineage>
</organism>
<evidence type="ECO:0000256" key="12">
    <source>
        <dbReference type="PROSITE-ProRule" id="PRU00023"/>
    </source>
</evidence>
<keyword evidence="4" id="KW-0964">Secreted</keyword>
<dbReference type="GO" id="GO:0044218">
    <property type="term" value="C:other organism cell membrane"/>
    <property type="evidence" value="ECO:0007669"/>
    <property type="project" value="UniProtKB-KW"/>
</dbReference>
<keyword evidence="7" id="KW-0528">Neurotoxin</keyword>
<feature type="repeat" description="ANK" evidence="12">
    <location>
        <begin position="226"/>
        <end position="258"/>
    </location>
</feature>
<evidence type="ECO:0000313" key="14">
    <source>
        <dbReference type="Proteomes" id="UP001054945"/>
    </source>
</evidence>
<sequence>MGAKIDHDENYFLKTYRENSLFISTTNSANVINTTSSIWWSRIFNKRRDPVSNNLELVNIFFGMAINVKNFNGDTFVHLAALYGCVGVLKYYYDFKKDIFECRNRDGKTALHIAAQSSQLECVQYLLSCNVCVNALKRSDWTPLIWLDSISHCFKGLFISCFLYIFREGNIDSVRCLLEFNPLAWRTKSKKNGRTPLHSACLCGHIEVVKFLVENVNYEINMKDSCGRTPLMDAVSGEYNEIVEFLIETGALIEDEDKLKNLFILQLKLEI</sequence>
<keyword evidence="3" id="KW-0268">Exocytosis</keyword>
<dbReference type="Proteomes" id="UP001054945">
    <property type="component" value="Unassembled WGS sequence"/>
</dbReference>
<evidence type="ECO:0000256" key="7">
    <source>
        <dbReference type="ARBA" id="ARBA00022699"/>
    </source>
</evidence>
<keyword evidence="9" id="KW-0638">Presynaptic neurotoxin</keyword>
<keyword evidence="11" id="KW-1053">Target membrane</keyword>
<dbReference type="InterPro" id="IPR002110">
    <property type="entry name" value="Ankyrin_rpt"/>
</dbReference>
<dbReference type="Gene3D" id="1.25.40.20">
    <property type="entry name" value="Ankyrin repeat-containing domain"/>
    <property type="match status" value="2"/>
</dbReference>
<evidence type="ECO:0000256" key="5">
    <source>
        <dbReference type="ARBA" id="ARBA00022537"/>
    </source>
</evidence>
<dbReference type="PROSITE" id="PS50297">
    <property type="entry name" value="ANK_REP_REGION"/>
    <property type="match status" value="3"/>
</dbReference>
<name>A0AAV4Q6W1_CAEEX</name>
<accession>A0AAV4Q6W1</accession>
<evidence type="ECO:0008006" key="15">
    <source>
        <dbReference type="Google" id="ProtNLM"/>
    </source>
</evidence>
<comment type="subcellular location">
    <subcellularLocation>
        <location evidence="2">Secreted</location>
    </subcellularLocation>
    <subcellularLocation>
        <location evidence="1">Target cell membrane</location>
    </subcellularLocation>
</comment>
<dbReference type="AlphaFoldDB" id="A0AAV4Q6W1"/>
<evidence type="ECO:0000256" key="9">
    <source>
        <dbReference type="ARBA" id="ARBA00023028"/>
    </source>
</evidence>
<comment type="caution">
    <text evidence="13">The sequence shown here is derived from an EMBL/GenBank/DDBJ whole genome shotgun (WGS) entry which is preliminary data.</text>
</comment>
<evidence type="ECO:0000256" key="4">
    <source>
        <dbReference type="ARBA" id="ARBA00022525"/>
    </source>
</evidence>
<keyword evidence="10 12" id="KW-0040">ANK repeat</keyword>
<gene>
    <name evidence="13" type="ORF">CEXT_522432</name>
</gene>
<dbReference type="PRINTS" id="PR01415">
    <property type="entry name" value="ANKYRIN"/>
</dbReference>
<dbReference type="EMBL" id="BPLR01005749">
    <property type="protein sequence ID" value="GIY04756.1"/>
    <property type="molecule type" value="Genomic_DNA"/>
</dbReference>
<feature type="repeat" description="ANK" evidence="12">
    <location>
        <begin position="192"/>
        <end position="215"/>
    </location>
</feature>
<keyword evidence="11" id="KW-0472">Membrane</keyword>